<dbReference type="Gene3D" id="2.20.25.80">
    <property type="entry name" value="WRKY domain"/>
    <property type="match status" value="1"/>
</dbReference>
<feature type="region of interest" description="Disordered" evidence="6">
    <location>
        <begin position="137"/>
        <end position="163"/>
    </location>
</feature>
<proteinExistence type="predicted"/>
<dbReference type="SMART" id="SM00774">
    <property type="entry name" value="WRKY"/>
    <property type="match status" value="1"/>
</dbReference>
<protein>
    <recommendedName>
        <fullName evidence="7">WRKY domain-containing protein</fullName>
    </recommendedName>
</protein>
<dbReference type="GO" id="GO:0003700">
    <property type="term" value="F:DNA-binding transcription factor activity"/>
    <property type="evidence" value="ECO:0007669"/>
    <property type="project" value="InterPro"/>
</dbReference>
<dbReference type="OrthoDB" id="693960at2759"/>
<evidence type="ECO:0000256" key="2">
    <source>
        <dbReference type="ARBA" id="ARBA00023015"/>
    </source>
</evidence>
<dbReference type="EMBL" id="BSYR01000052">
    <property type="protein sequence ID" value="GMJ08870.1"/>
    <property type="molecule type" value="Genomic_DNA"/>
</dbReference>
<sequence>MENYQMFLPVSLPSNMAPNNSQLLFDNSHGDTSNGWLSGMKTDKFSQEAKVKELIGNGRFVGSETEIKPTEDLCLRFSGFVLEDPRERCGSLNRILFWISVFCVSCPIPVCENASVICLCIVVSLFSMAPEPMIQYGPSDSTNNTTTTNTQSSSPLAGDQSRVTFRSSQQGSVQISLARPQVASQGPVLAQGTSTLVPSPVAQHSSLVPVSSPVQNVSDVVQDQSFHDSNFSRVQRGGYGFRDVGAQSNDVSRQQSFVPNASYSNKGVSSPAQAYSHVFQPQSPSVPGFQSSYVLVNSLQSVVYPGASYPGASTLVFPATSGGCSSGLQQSFSPASPGFSVTGSYGHISPQGSLSAVSVAPGSTSGLVQPSSVMPAGLPPAAGQPVSRDITCEISKVQTSIPLLVQLEEVSSGHSHPGVVPSVPVPSSNVSGDVVNTSNLGGSEQVPQECAVVSPTASAGDHPCDEVPLPHTTDASLGATGCGADSGFSGGFGASPVMSADGLHDDMCNIEDSDCSTDNIGCSVPSEEDAAAQGSAETAEDVYPTSEGHDVVVPSEGFPGEASTDLVVPSAVVFGEETISPVHEEGDFPSKIVNSHPMMTRAKHGIRKPKVYQVELCSSFNADDIVEPRTIQEALSNENWKAAAQAEYNALLANNTWTLVPLPPNRRAGKKVRKPRYAFQTRSQVDILDDGYRWRKYGQKAVKNNKFPRNYYRCTHQGCNVKKQVQRLTKDETVVLTTYEGVHTHPIDKPVDNFQHILNQMQQIHTPF</sequence>
<accession>A0A9W7J6D7</accession>
<feature type="region of interest" description="Disordered" evidence="6">
    <location>
        <begin position="524"/>
        <end position="544"/>
    </location>
</feature>
<dbReference type="PANTHER" id="PTHR31221">
    <property type="entry name" value="WRKY TRANSCRIPTION FACTOR PROTEIN 1-RELATED"/>
    <property type="match status" value="1"/>
</dbReference>
<name>A0A9W7J6D7_HIBTR</name>
<dbReference type="Pfam" id="PF03106">
    <property type="entry name" value="WRKY"/>
    <property type="match status" value="1"/>
</dbReference>
<gene>
    <name evidence="8" type="ORF">HRI_004556200</name>
</gene>
<evidence type="ECO:0000256" key="5">
    <source>
        <dbReference type="ARBA" id="ARBA00023242"/>
    </source>
</evidence>
<dbReference type="SUPFAM" id="SSF118290">
    <property type="entry name" value="WRKY DNA-binding domain"/>
    <property type="match status" value="1"/>
</dbReference>
<evidence type="ECO:0000259" key="7">
    <source>
        <dbReference type="PROSITE" id="PS50811"/>
    </source>
</evidence>
<dbReference type="GO" id="GO:0043565">
    <property type="term" value="F:sequence-specific DNA binding"/>
    <property type="evidence" value="ECO:0007669"/>
    <property type="project" value="InterPro"/>
</dbReference>
<evidence type="ECO:0000256" key="4">
    <source>
        <dbReference type="ARBA" id="ARBA00023163"/>
    </source>
</evidence>
<keyword evidence="4" id="KW-0804">Transcription</keyword>
<keyword evidence="5" id="KW-0539">Nucleus</keyword>
<keyword evidence="2" id="KW-0805">Transcription regulation</keyword>
<comment type="subcellular location">
    <subcellularLocation>
        <location evidence="1">Nucleus</location>
    </subcellularLocation>
</comment>
<dbReference type="FunFam" id="2.20.25.80:FF:000003">
    <property type="entry name" value="WRKY transcription factor 57"/>
    <property type="match status" value="1"/>
</dbReference>
<reference evidence="8" key="1">
    <citation type="submission" date="2023-05" db="EMBL/GenBank/DDBJ databases">
        <title>Genome and transcriptome analyses reveal genes involved in the formation of fine ridges on petal epidermal cells in Hibiscus trionum.</title>
        <authorList>
            <person name="Koshimizu S."/>
            <person name="Masuda S."/>
            <person name="Ishii T."/>
            <person name="Shirasu K."/>
            <person name="Hoshino A."/>
            <person name="Arita M."/>
        </authorList>
    </citation>
    <scope>NUCLEOTIDE SEQUENCE</scope>
    <source>
        <strain evidence="8">Hamamatsu line</strain>
    </source>
</reference>
<comment type="caution">
    <text evidence="8">The sequence shown here is derived from an EMBL/GenBank/DDBJ whole genome shotgun (WGS) entry which is preliminary data.</text>
</comment>
<evidence type="ECO:0000256" key="1">
    <source>
        <dbReference type="ARBA" id="ARBA00004123"/>
    </source>
</evidence>
<dbReference type="PANTHER" id="PTHR31221:SF83">
    <property type="entry name" value="WRKY TRANSCRIPTION FACTOR 75-RELATED"/>
    <property type="match status" value="1"/>
</dbReference>
<dbReference type="AlphaFoldDB" id="A0A9W7J6D7"/>
<dbReference type="InterPro" id="IPR044810">
    <property type="entry name" value="WRKY_plant"/>
</dbReference>
<dbReference type="Proteomes" id="UP001165190">
    <property type="component" value="Unassembled WGS sequence"/>
</dbReference>
<evidence type="ECO:0000313" key="8">
    <source>
        <dbReference type="EMBL" id="GMJ08870.1"/>
    </source>
</evidence>
<keyword evidence="3" id="KW-0238">DNA-binding</keyword>
<dbReference type="InterPro" id="IPR036576">
    <property type="entry name" value="WRKY_dom_sf"/>
</dbReference>
<feature type="compositionally biased region" description="Low complexity" evidence="6">
    <location>
        <begin position="139"/>
        <end position="154"/>
    </location>
</feature>
<evidence type="ECO:0000313" key="9">
    <source>
        <dbReference type="Proteomes" id="UP001165190"/>
    </source>
</evidence>
<organism evidence="8 9">
    <name type="scientific">Hibiscus trionum</name>
    <name type="common">Flower of an hour</name>
    <dbReference type="NCBI Taxonomy" id="183268"/>
    <lineage>
        <taxon>Eukaryota</taxon>
        <taxon>Viridiplantae</taxon>
        <taxon>Streptophyta</taxon>
        <taxon>Embryophyta</taxon>
        <taxon>Tracheophyta</taxon>
        <taxon>Spermatophyta</taxon>
        <taxon>Magnoliopsida</taxon>
        <taxon>eudicotyledons</taxon>
        <taxon>Gunneridae</taxon>
        <taxon>Pentapetalae</taxon>
        <taxon>rosids</taxon>
        <taxon>malvids</taxon>
        <taxon>Malvales</taxon>
        <taxon>Malvaceae</taxon>
        <taxon>Malvoideae</taxon>
        <taxon>Hibiscus</taxon>
    </lineage>
</organism>
<evidence type="ECO:0000256" key="3">
    <source>
        <dbReference type="ARBA" id="ARBA00023125"/>
    </source>
</evidence>
<keyword evidence="9" id="KW-1185">Reference proteome</keyword>
<evidence type="ECO:0000256" key="6">
    <source>
        <dbReference type="SAM" id="MobiDB-lite"/>
    </source>
</evidence>
<dbReference type="InterPro" id="IPR003657">
    <property type="entry name" value="WRKY_dom"/>
</dbReference>
<dbReference type="GO" id="GO:0005634">
    <property type="term" value="C:nucleus"/>
    <property type="evidence" value="ECO:0007669"/>
    <property type="project" value="UniProtKB-SubCell"/>
</dbReference>
<dbReference type="PROSITE" id="PS50811">
    <property type="entry name" value="WRKY"/>
    <property type="match status" value="1"/>
</dbReference>
<feature type="domain" description="WRKY" evidence="7">
    <location>
        <begin position="683"/>
        <end position="748"/>
    </location>
</feature>